<dbReference type="SUPFAM" id="SSF63829">
    <property type="entry name" value="Calcium-dependent phosphotriesterase"/>
    <property type="match status" value="3"/>
</dbReference>
<evidence type="ECO:0000259" key="13">
    <source>
        <dbReference type="PROSITE" id="PS50110"/>
    </source>
</evidence>
<feature type="modified residue" description="4-aspartylphosphate" evidence="11">
    <location>
        <position position="1132"/>
    </location>
</feature>
<sequence length="1215" mass="132413">MILMRAPIDSASASFRRAGRRVGAWLLLACLWPATPALGLDPARQLSQYVRESWDATDGLVQNTLQVVLQTRDGYIWLGTEAGLVRFDGVRFTTFDRHNTPALQHHNIRALAEGHDGTLWIGTQPGGLVRYKEGHFSAFGHGLGLPDTSVYTLHVDRTGALWVGTFGAGLARWAGTRFEVIDRARGLSHDHVRSIFEDRDGVIWVGTDGGGVSRIVHGRVAPGVAVPALAATVVWTIAQDRHGAMWFGTYASGLFRLDRGKLSHYDNADGLPSDNVWALHEDRDGNLWTGTSAGLARFLNGRFATFNQPDSSSRMPIRSLYEDRDGALWIGGYGVGLSRFTDGVFTPIGTEEGLSADRVFGLHEDRHGALWLGTDGGGLNRVDPDGQVRTFTRRDGLPSNSVWTMTSAPDGTLWVGTERGLTTRHGSRWTTYTERDGLSEARIWAMHWLHDGTLIVGTFAGLDRRVGARFEPFVPATAAFGSGVRWIHEDLRHDVWIAINRGGLARRRPDGTLRIFTTADGLPSNDVLSVHEDQDGTLWVGTRGGLVRIRDGAIAAITPAHGLPEDAVIGVLTDGRQRLWASSERGIFRVDIADLDAVARGTRARVTPVFYHRDDGVRSDEGTAGAQGVAVRGADGRLWFATLKGVALVDPSRLTGRARAPVLVIERVSLDGQNTAMRGPFPDGVVRVPAGSRAISIDYTTLAIAEAHHTGFEYRMVGVDDTWVSADSRRVAYYTWLPPRRLAFELRAVDPEGRRSEVPVTLALEVQPFFYETWWFRALLALLVGGAALLTVRARTASLHARQRELQRLVDERTRDLQLAKQKAEEASEAKGQFLANMSHEIRTPMNGIIGMTDLALETAIGDDTRQFLDVVRDSAQALLRVINDILDFSKIEAGKLEIAPTTLHLRECVDGVIRTLAFKAEHKRLAFSCSMAADVPPTIVADGDRLRQVLLNLLDNALKFTSQGYVRLDVSVQARDAHGVRLAFAVTDTGIGIPRAKQAAIFEAFTQADGSTSRLYGGTGLGLSISTRLVQMMGGEMTVESTPGVRTCFRFTACIGLPDESRVPAAVPNRIPERGDASMPLRVLLAEDHPVNQRIAMTALLRAGHRVTVAADGHAALAAVSSDAFDIILMDLQMPHMSGFEATAAIRARETRLNLPRVPIVAMTAHALASDAQRCLEGGMDGHIAKPVQVHTLARVVSDHAARAGFRPGHRKAG</sequence>
<dbReference type="SUPFAM" id="SSF55874">
    <property type="entry name" value="ATPase domain of HSP90 chaperone/DNA topoisomerase II/histidine kinase"/>
    <property type="match status" value="1"/>
</dbReference>
<evidence type="ECO:0000256" key="9">
    <source>
        <dbReference type="ARBA" id="ARBA00064003"/>
    </source>
</evidence>
<dbReference type="Pfam" id="PF07494">
    <property type="entry name" value="Reg_prop"/>
    <property type="match status" value="9"/>
</dbReference>
<comment type="catalytic activity">
    <reaction evidence="1">
        <text>ATP + protein L-histidine = ADP + protein N-phospho-L-histidine.</text>
        <dbReference type="EC" id="2.7.13.3"/>
    </reaction>
</comment>
<name>A0A143PIA3_LUTPR</name>
<dbReference type="FunFam" id="3.30.565.10:FF:000010">
    <property type="entry name" value="Sensor histidine kinase RcsC"/>
    <property type="match status" value="1"/>
</dbReference>
<dbReference type="Pfam" id="PF00512">
    <property type="entry name" value="HisKA"/>
    <property type="match status" value="1"/>
</dbReference>
<keyword evidence="8" id="KW-0902">Two-component regulatory system</keyword>
<dbReference type="CDD" id="cd17546">
    <property type="entry name" value="REC_hyHK_CKI1_RcsC-like"/>
    <property type="match status" value="1"/>
</dbReference>
<feature type="domain" description="Response regulatory" evidence="13">
    <location>
        <begin position="1083"/>
        <end position="1202"/>
    </location>
</feature>
<keyword evidence="3 11" id="KW-0597">Phosphoprotein</keyword>
<dbReference type="OrthoDB" id="127270at2"/>
<accession>A0A143PIA3</accession>
<reference evidence="14 15" key="1">
    <citation type="journal article" date="2016" name="Genome Announc.">
        <title>First Complete Genome Sequence of a Subdivision 6 Acidobacterium Strain.</title>
        <authorList>
            <person name="Huang S."/>
            <person name="Vieira S."/>
            <person name="Bunk B."/>
            <person name="Riedel T."/>
            <person name="Sproer C."/>
            <person name="Overmann J."/>
        </authorList>
    </citation>
    <scope>NUCLEOTIDE SEQUENCE [LARGE SCALE GENOMIC DNA]</scope>
    <source>
        <strain evidence="15">DSM 100886 HEG_-6_39</strain>
    </source>
</reference>
<reference evidence="15" key="2">
    <citation type="submission" date="2016-04" db="EMBL/GenBank/DDBJ databases">
        <title>First Complete Genome Sequence of a Subdivision 6 Acidobacterium.</title>
        <authorList>
            <person name="Huang S."/>
            <person name="Vieira S."/>
            <person name="Bunk B."/>
            <person name="Riedel T."/>
            <person name="Sproeer C."/>
            <person name="Overmann J."/>
        </authorList>
    </citation>
    <scope>NUCLEOTIDE SEQUENCE [LARGE SCALE GENOMIC DNA]</scope>
    <source>
        <strain evidence="15">DSM 100886 HEG_-6_39</strain>
    </source>
</reference>
<protein>
    <recommendedName>
        <fullName evidence="10">Sensory/regulatory protein RpfC</fullName>
        <ecNumber evidence="2">2.7.13.3</ecNumber>
    </recommendedName>
</protein>
<dbReference type="STRING" id="1855912.LuPra_01009"/>
<dbReference type="PANTHER" id="PTHR45339:SF1">
    <property type="entry name" value="HYBRID SIGNAL TRANSDUCTION HISTIDINE KINASE J"/>
    <property type="match status" value="1"/>
</dbReference>
<dbReference type="InterPro" id="IPR003661">
    <property type="entry name" value="HisK_dim/P_dom"/>
</dbReference>
<dbReference type="CDD" id="cd00082">
    <property type="entry name" value="HisKA"/>
    <property type="match status" value="1"/>
</dbReference>
<dbReference type="InterPro" id="IPR004358">
    <property type="entry name" value="Sig_transdc_His_kin-like_C"/>
</dbReference>
<dbReference type="Gene3D" id="1.10.287.130">
    <property type="match status" value="1"/>
</dbReference>
<dbReference type="InterPro" id="IPR036890">
    <property type="entry name" value="HATPase_C_sf"/>
</dbReference>
<dbReference type="EC" id="2.7.13.3" evidence="2"/>
<gene>
    <name evidence="14" type="primary">rpfC_1</name>
    <name evidence="14" type="ORF">LuPra_01009</name>
</gene>
<dbReference type="InterPro" id="IPR011110">
    <property type="entry name" value="Reg_prop"/>
</dbReference>
<evidence type="ECO:0000256" key="2">
    <source>
        <dbReference type="ARBA" id="ARBA00012438"/>
    </source>
</evidence>
<dbReference type="FunFam" id="1.10.287.130:FF:000002">
    <property type="entry name" value="Two-component osmosensing histidine kinase"/>
    <property type="match status" value="1"/>
</dbReference>
<evidence type="ECO:0000256" key="4">
    <source>
        <dbReference type="ARBA" id="ARBA00022679"/>
    </source>
</evidence>
<dbReference type="PROSITE" id="PS50109">
    <property type="entry name" value="HIS_KIN"/>
    <property type="match status" value="1"/>
</dbReference>
<keyword evidence="6" id="KW-0418">Kinase</keyword>
<evidence type="ECO:0000256" key="6">
    <source>
        <dbReference type="ARBA" id="ARBA00022777"/>
    </source>
</evidence>
<dbReference type="AlphaFoldDB" id="A0A143PIA3"/>
<organism evidence="14 15">
    <name type="scientific">Luteitalea pratensis</name>
    <dbReference type="NCBI Taxonomy" id="1855912"/>
    <lineage>
        <taxon>Bacteria</taxon>
        <taxon>Pseudomonadati</taxon>
        <taxon>Acidobacteriota</taxon>
        <taxon>Vicinamibacteria</taxon>
        <taxon>Vicinamibacterales</taxon>
        <taxon>Vicinamibacteraceae</taxon>
        <taxon>Luteitalea</taxon>
    </lineage>
</organism>
<keyword evidence="7" id="KW-0067">ATP-binding</keyword>
<dbReference type="InterPro" id="IPR013783">
    <property type="entry name" value="Ig-like_fold"/>
</dbReference>
<evidence type="ECO:0000256" key="8">
    <source>
        <dbReference type="ARBA" id="ARBA00023012"/>
    </source>
</evidence>
<dbReference type="RefSeq" id="WP_157898756.1">
    <property type="nucleotide sequence ID" value="NZ_CP015136.1"/>
</dbReference>
<dbReference type="PANTHER" id="PTHR45339">
    <property type="entry name" value="HYBRID SIGNAL TRANSDUCTION HISTIDINE KINASE J"/>
    <property type="match status" value="1"/>
</dbReference>
<proteinExistence type="predicted"/>
<dbReference type="Pfam" id="PF02518">
    <property type="entry name" value="HATPase_c"/>
    <property type="match status" value="1"/>
</dbReference>
<dbReference type="EMBL" id="CP015136">
    <property type="protein sequence ID" value="AMY07828.1"/>
    <property type="molecule type" value="Genomic_DNA"/>
</dbReference>
<dbReference type="Gene3D" id="3.40.50.2300">
    <property type="match status" value="1"/>
</dbReference>
<dbReference type="PROSITE" id="PS50110">
    <property type="entry name" value="RESPONSE_REGULATORY"/>
    <property type="match status" value="1"/>
</dbReference>
<dbReference type="GO" id="GO:0000155">
    <property type="term" value="F:phosphorelay sensor kinase activity"/>
    <property type="evidence" value="ECO:0007669"/>
    <property type="project" value="InterPro"/>
</dbReference>
<dbReference type="InterPro" id="IPR036097">
    <property type="entry name" value="HisK_dim/P_sf"/>
</dbReference>
<evidence type="ECO:0000256" key="11">
    <source>
        <dbReference type="PROSITE-ProRule" id="PRU00169"/>
    </source>
</evidence>
<dbReference type="Proteomes" id="UP000076079">
    <property type="component" value="Chromosome"/>
</dbReference>
<dbReference type="PATRIC" id="fig|1813736.3.peg.1056"/>
<dbReference type="SMART" id="SM00387">
    <property type="entry name" value="HATPase_c"/>
    <property type="match status" value="1"/>
</dbReference>
<dbReference type="InterPro" id="IPR011006">
    <property type="entry name" value="CheY-like_superfamily"/>
</dbReference>
<evidence type="ECO:0000313" key="14">
    <source>
        <dbReference type="EMBL" id="AMY07828.1"/>
    </source>
</evidence>
<dbReference type="Gene3D" id="2.60.40.10">
    <property type="entry name" value="Immunoglobulins"/>
    <property type="match status" value="1"/>
</dbReference>
<keyword evidence="4 14" id="KW-0808">Transferase</keyword>
<evidence type="ECO:0000259" key="12">
    <source>
        <dbReference type="PROSITE" id="PS50109"/>
    </source>
</evidence>
<dbReference type="CDD" id="cd16922">
    <property type="entry name" value="HATPase_EvgS-ArcB-TorS-like"/>
    <property type="match status" value="1"/>
</dbReference>
<dbReference type="SUPFAM" id="SSF52172">
    <property type="entry name" value="CheY-like"/>
    <property type="match status" value="1"/>
</dbReference>
<dbReference type="Gene3D" id="2.130.10.10">
    <property type="entry name" value="YVTN repeat-like/Quinoprotein amine dehydrogenase"/>
    <property type="match status" value="3"/>
</dbReference>
<dbReference type="Gene3D" id="3.30.565.10">
    <property type="entry name" value="Histidine kinase-like ATPase, C-terminal domain"/>
    <property type="match status" value="1"/>
</dbReference>
<dbReference type="Pfam" id="PF00072">
    <property type="entry name" value="Response_reg"/>
    <property type="match status" value="1"/>
</dbReference>
<dbReference type="KEGG" id="abac:LuPra_01009"/>
<dbReference type="PRINTS" id="PR00344">
    <property type="entry name" value="BCTRLSENSOR"/>
</dbReference>
<dbReference type="InterPro" id="IPR001789">
    <property type="entry name" value="Sig_transdc_resp-reg_receiver"/>
</dbReference>
<keyword evidence="5" id="KW-0547">Nucleotide-binding</keyword>
<evidence type="ECO:0000256" key="3">
    <source>
        <dbReference type="ARBA" id="ARBA00022553"/>
    </source>
</evidence>
<dbReference type="InterPro" id="IPR003594">
    <property type="entry name" value="HATPase_dom"/>
</dbReference>
<evidence type="ECO:0000256" key="1">
    <source>
        <dbReference type="ARBA" id="ARBA00000085"/>
    </source>
</evidence>
<feature type="domain" description="Histidine kinase" evidence="12">
    <location>
        <begin position="837"/>
        <end position="1058"/>
    </location>
</feature>
<comment type="subunit">
    <text evidence="9">At low DSF concentrations, interacts with RpfF.</text>
</comment>
<evidence type="ECO:0000313" key="15">
    <source>
        <dbReference type="Proteomes" id="UP000076079"/>
    </source>
</evidence>
<dbReference type="InterPro" id="IPR005467">
    <property type="entry name" value="His_kinase_dom"/>
</dbReference>
<dbReference type="InterPro" id="IPR015943">
    <property type="entry name" value="WD40/YVTN_repeat-like_dom_sf"/>
</dbReference>
<dbReference type="SMART" id="SM00388">
    <property type="entry name" value="HisKA"/>
    <property type="match status" value="1"/>
</dbReference>
<dbReference type="SUPFAM" id="SSF47384">
    <property type="entry name" value="Homodimeric domain of signal transducing histidine kinase"/>
    <property type="match status" value="1"/>
</dbReference>
<keyword evidence="15" id="KW-1185">Reference proteome</keyword>
<dbReference type="SMART" id="SM00448">
    <property type="entry name" value="REC"/>
    <property type="match status" value="1"/>
</dbReference>
<evidence type="ECO:0000256" key="5">
    <source>
        <dbReference type="ARBA" id="ARBA00022741"/>
    </source>
</evidence>
<dbReference type="GO" id="GO:0005524">
    <property type="term" value="F:ATP binding"/>
    <property type="evidence" value="ECO:0007669"/>
    <property type="project" value="UniProtKB-KW"/>
</dbReference>
<evidence type="ECO:0000256" key="7">
    <source>
        <dbReference type="ARBA" id="ARBA00022840"/>
    </source>
</evidence>
<evidence type="ECO:0000256" key="10">
    <source>
        <dbReference type="ARBA" id="ARBA00068150"/>
    </source>
</evidence>